<dbReference type="EMBL" id="CP001712">
    <property type="protein sequence ID" value="EAR15519.1"/>
    <property type="molecule type" value="Genomic_DNA"/>
</dbReference>
<proteinExistence type="predicted"/>
<dbReference type="HOGENOM" id="CLU_013214_2_0_10"/>
<reference evidence="2 3" key="1">
    <citation type="journal article" date="2009" name="J. Bacteriol.">
        <title>Complete genome sequence of Robiginitalea biformata HTCC2501.</title>
        <authorList>
            <person name="Oh H.M."/>
            <person name="Giovannoni S.J."/>
            <person name="Lee K."/>
            <person name="Ferriera S."/>
            <person name="Johnson J."/>
            <person name="Cho J.C."/>
        </authorList>
    </citation>
    <scope>NUCLEOTIDE SEQUENCE [LARGE SCALE GENOMIC DNA]</scope>
    <source>
        <strain evidence="3">ATCC BAA-864 / HTCC2501 / KCTC 12146</strain>
    </source>
</reference>
<dbReference type="KEGG" id="rbi:RB2501_14364"/>
<evidence type="ECO:0000256" key="1">
    <source>
        <dbReference type="SAM" id="MobiDB-lite"/>
    </source>
</evidence>
<name>A4CKX0_ROBBH</name>
<evidence type="ECO:0008006" key="4">
    <source>
        <dbReference type="Google" id="ProtNLM"/>
    </source>
</evidence>
<dbReference type="RefSeq" id="WP_015754835.1">
    <property type="nucleotide sequence ID" value="NC_013222.1"/>
</dbReference>
<dbReference type="AlphaFoldDB" id="A4CKX0"/>
<dbReference type="OrthoDB" id="679547at2"/>
<evidence type="ECO:0000313" key="2">
    <source>
        <dbReference type="EMBL" id="EAR15519.1"/>
    </source>
</evidence>
<gene>
    <name evidence="2" type="ordered locus">RB2501_14364</name>
</gene>
<dbReference type="STRING" id="313596.RB2501_14364"/>
<organism evidence="2 3">
    <name type="scientific">Robiginitalea biformata (strain ATCC BAA-864 / DSM 15991 / KCTC 12146 / HTCC2501)</name>
    <dbReference type="NCBI Taxonomy" id="313596"/>
    <lineage>
        <taxon>Bacteria</taxon>
        <taxon>Pseudomonadati</taxon>
        <taxon>Bacteroidota</taxon>
        <taxon>Flavobacteriia</taxon>
        <taxon>Flavobacteriales</taxon>
        <taxon>Flavobacteriaceae</taxon>
        <taxon>Robiginitalea</taxon>
    </lineage>
</organism>
<sequence length="584" mass="65599">MSTAQVVIRDQAENEVLRSAPLETLYAHTSATLLFPGEYLYFSLYCIDLQTYRLSAASALAYVQLTGEDGGVYLRKKIRLRGGRGQGELFIGTEIPSGAYKLVAYTNWMRNGGRQQVFMADVTVINPYRQDQSALLGDVPGPEGVQGEDPATALPGPDSAPPDRPGTRVGADGLELETDTAVYGPREWVTLRLRNYRGARGYGHYSVSIGKVPDLPALPALTAEAYSERYPDMFRRIPQGVGDTVALPEQRGELIGGQLFGSRGEEPIADAWLALSFPGDNFQLKMAQTDPLGRFFAYLVTPFSGSKWIAQVLDSTQGSYTIRAFSAWENFEPENFRSIAIDSSMYGAVRQRSIHNQIANSYNEITPDTVVAPGEEDPYFGEIPTVYNLDEFTRFPSLRETLVEIVQHVWIRREADGSRTFWVRAPLDPAGSEYTEDPPLVTVDGVLVADHDVLLDFDARRIRRIRVLREKKRLENRTYQGMVAIETIGGDFADYWSSPSGQVFPYNPPAPVKRYFRQGEGPSHHPDYRYQLLWEPRVELETQMLEYRFRTSDVPGTYQIRLEGFTTYGKPVTLVGYLQVSERE</sequence>
<keyword evidence="3" id="KW-1185">Reference proteome</keyword>
<protein>
    <recommendedName>
        <fullName evidence="4">Macroglobulin domain-containing protein</fullName>
    </recommendedName>
</protein>
<feature type="region of interest" description="Disordered" evidence="1">
    <location>
        <begin position="135"/>
        <end position="171"/>
    </location>
</feature>
<accession>A4CKX0</accession>
<evidence type="ECO:0000313" key="3">
    <source>
        <dbReference type="Proteomes" id="UP000009049"/>
    </source>
</evidence>
<dbReference type="eggNOG" id="COG2373">
    <property type="taxonomic scope" value="Bacteria"/>
</dbReference>
<dbReference type="Proteomes" id="UP000009049">
    <property type="component" value="Chromosome"/>
</dbReference>